<evidence type="ECO:0000313" key="3">
    <source>
        <dbReference type="EMBL" id="OAA54973.1"/>
    </source>
</evidence>
<dbReference type="InterPro" id="IPR031728">
    <property type="entry name" value="GlcAase_C"/>
</dbReference>
<dbReference type="InterPro" id="IPR052974">
    <property type="entry name" value="GH79_Enzymes"/>
</dbReference>
<dbReference type="GO" id="GO:0016787">
    <property type="term" value="F:hydrolase activity"/>
    <property type="evidence" value="ECO:0007669"/>
    <property type="project" value="UniProtKB-KW"/>
</dbReference>
<keyword evidence="1" id="KW-0732">Signal</keyword>
<dbReference type="PANTHER" id="PTHR36183">
    <property type="entry name" value="BETA-GLUCURONIDASE"/>
    <property type="match status" value="1"/>
</dbReference>
<dbReference type="InterPro" id="IPR017853">
    <property type="entry name" value="GH"/>
</dbReference>
<dbReference type="Gene3D" id="3.20.20.80">
    <property type="entry name" value="Glycosidases"/>
    <property type="match status" value="1"/>
</dbReference>
<evidence type="ECO:0000256" key="1">
    <source>
        <dbReference type="SAM" id="SignalP"/>
    </source>
</evidence>
<dbReference type="SUPFAM" id="SSF51445">
    <property type="entry name" value="(Trans)glycosidases"/>
    <property type="match status" value="1"/>
</dbReference>
<protein>
    <submittedName>
        <fullName evidence="3">Glycoside hydrolase family 79 protein</fullName>
    </submittedName>
</protein>
<sequence>MFTMAKQTFFAVLALASGSGTNIPVTAAASVAPVYNVSAAVPAGAGTPLLDAFVSYSIEFVTFPDYAGNASAPNTFSDALLANLGDLMGSKPYIRVGGNTQDYALYNASLPWAVNGTFNRSRSADYPTTVAIGPSFFESYRTWAGVRFSHGFNLALAPTPAGWQTLLATVPLVCQALGPDGGSKNGSSNSSSSNSSSLTHHRLYTWEYGNEPDLLSTSAQGPTRPPMWNESTYVAQWRNGTRQIWQLVQQHCPDLVRGGGGHSKRLNASVPPPDYAGFMAPSFAGTNNHLKALATWQAGLGADDTVALFSTHNYISGATSPGVTLQGTLLNHTNTVQSVHAHVAEYQSLVDAAAAAAAPGLRPPPRQILGETNSLYNEGRPGLSNTFGAALWGLDFLLACAAAGVGRVHMHQGTNYRYVAWQPIETANATRGTKPPYYGNVAAAAALGDTGRHNVSVLSLSTTTTTTATSSNSNTTTTPDVDVAYAIYVDGRLARVLVLNLRGYNTTAGGTGLGTAATPPPPPRPSRTYTFAVAGGVAAHNSSRILVQRLLANGSDAISGVTWDGWSYNLELAGGKPVRLPNVTVGERLPVQNGHVTVSVTDSSAALLHF</sequence>
<reference evidence="3 4" key="1">
    <citation type="journal article" date="2016" name="Genome Biol. Evol.">
        <title>Divergent and convergent evolution of fungal pathogenicity.</title>
        <authorList>
            <person name="Shang Y."/>
            <person name="Xiao G."/>
            <person name="Zheng P."/>
            <person name="Cen K."/>
            <person name="Zhan S."/>
            <person name="Wang C."/>
        </authorList>
    </citation>
    <scope>NUCLEOTIDE SEQUENCE [LARGE SCALE GENOMIC DNA]</scope>
    <source>
        <strain evidence="3 4">RCEF 264</strain>
    </source>
</reference>
<dbReference type="EMBL" id="AZHD01000021">
    <property type="protein sequence ID" value="OAA54973.1"/>
    <property type="molecule type" value="Genomic_DNA"/>
</dbReference>
<feature type="signal peptide" evidence="1">
    <location>
        <begin position="1"/>
        <end position="20"/>
    </location>
</feature>
<comment type="caution">
    <text evidence="3">The sequence shown here is derived from an EMBL/GenBank/DDBJ whole genome shotgun (WGS) entry which is preliminary data.</text>
</comment>
<keyword evidence="4" id="KW-1185">Reference proteome</keyword>
<name>A0A167N060_9HYPO</name>
<dbReference type="AlphaFoldDB" id="A0A167N060"/>
<dbReference type="Proteomes" id="UP000076874">
    <property type="component" value="Unassembled WGS sequence"/>
</dbReference>
<dbReference type="OrthoDB" id="2796951at2759"/>
<evidence type="ECO:0000313" key="4">
    <source>
        <dbReference type="Proteomes" id="UP000076874"/>
    </source>
</evidence>
<dbReference type="Pfam" id="PF16862">
    <property type="entry name" value="Glyco_hydro_79C"/>
    <property type="match status" value="1"/>
</dbReference>
<gene>
    <name evidence="3" type="ORF">SPI_08477</name>
</gene>
<feature type="chain" id="PRO_5007890513" evidence="1">
    <location>
        <begin position="21"/>
        <end position="610"/>
    </location>
</feature>
<proteinExistence type="predicted"/>
<organism evidence="3 4">
    <name type="scientific">Niveomyces insectorum RCEF 264</name>
    <dbReference type="NCBI Taxonomy" id="1081102"/>
    <lineage>
        <taxon>Eukaryota</taxon>
        <taxon>Fungi</taxon>
        <taxon>Dikarya</taxon>
        <taxon>Ascomycota</taxon>
        <taxon>Pezizomycotina</taxon>
        <taxon>Sordariomycetes</taxon>
        <taxon>Hypocreomycetidae</taxon>
        <taxon>Hypocreales</taxon>
        <taxon>Cordycipitaceae</taxon>
        <taxon>Niveomyces</taxon>
    </lineage>
</organism>
<dbReference type="PANTHER" id="PTHR36183:SF2">
    <property type="entry name" value="BETA-GLUCURONIDASE C-TERMINAL DOMAIN-CONTAINING PROTEIN"/>
    <property type="match status" value="1"/>
</dbReference>
<keyword evidence="3" id="KW-0378">Hydrolase</keyword>
<feature type="domain" description="Beta-glucuronidase C-terminal" evidence="2">
    <location>
        <begin position="484"/>
        <end position="607"/>
    </location>
</feature>
<accession>A0A167N060</accession>
<evidence type="ECO:0000259" key="2">
    <source>
        <dbReference type="Pfam" id="PF16862"/>
    </source>
</evidence>